<dbReference type="InterPro" id="IPR036291">
    <property type="entry name" value="NAD(P)-bd_dom_sf"/>
</dbReference>
<keyword evidence="2" id="KW-0560">Oxidoreductase</keyword>
<evidence type="ECO:0000313" key="5">
    <source>
        <dbReference type="Proteomes" id="UP001324427"/>
    </source>
</evidence>
<dbReference type="AlphaFoldDB" id="A0AAV9JDF0"/>
<evidence type="ECO:0000256" key="2">
    <source>
        <dbReference type="ARBA" id="ARBA00023002"/>
    </source>
</evidence>
<dbReference type="PANTHER" id="PTHR42901:SF1">
    <property type="entry name" value="ALCOHOL DEHYDROGENASE"/>
    <property type="match status" value="1"/>
</dbReference>
<evidence type="ECO:0000313" key="4">
    <source>
        <dbReference type="EMBL" id="KAK4543169.1"/>
    </source>
</evidence>
<dbReference type="PRINTS" id="PR00081">
    <property type="entry name" value="GDHRDH"/>
</dbReference>
<dbReference type="Proteomes" id="UP001324427">
    <property type="component" value="Unassembled WGS sequence"/>
</dbReference>
<comment type="caution">
    <text evidence="4">The sequence shown here is derived from an EMBL/GenBank/DDBJ whole genome shotgun (WGS) entry which is preliminary data.</text>
</comment>
<dbReference type="PANTHER" id="PTHR42901">
    <property type="entry name" value="ALCOHOL DEHYDROGENASE"/>
    <property type="match status" value="1"/>
</dbReference>
<evidence type="ECO:0000256" key="1">
    <source>
        <dbReference type="ARBA" id="ARBA00006484"/>
    </source>
</evidence>
<comment type="similarity">
    <text evidence="1">Belongs to the short-chain dehydrogenases/reductases (SDR) family.</text>
</comment>
<dbReference type="SUPFAM" id="SSF51735">
    <property type="entry name" value="NAD(P)-binding Rossmann-fold domains"/>
    <property type="match status" value="1"/>
</dbReference>
<dbReference type="Gene3D" id="3.40.50.720">
    <property type="entry name" value="NAD(P)-binding Rossmann-like Domain"/>
    <property type="match status" value="1"/>
</dbReference>
<reference evidence="4 5" key="1">
    <citation type="submission" date="2021-11" db="EMBL/GenBank/DDBJ databases">
        <title>Black yeast isolated from Biological Soil Crust.</title>
        <authorList>
            <person name="Kurbessoian T."/>
        </authorList>
    </citation>
    <scope>NUCLEOTIDE SEQUENCE [LARGE SCALE GENOMIC DNA]</scope>
    <source>
        <strain evidence="4 5">CCFEE 5522</strain>
    </source>
</reference>
<name>A0AAV9JDF0_9PEZI</name>
<dbReference type="CDD" id="cd05233">
    <property type="entry name" value="SDR_c"/>
    <property type="match status" value="1"/>
</dbReference>
<evidence type="ECO:0000256" key="3">
    <source>
        <dbReference type="SAM" id="MobiDB-lite"/>
    </source>
</evidence>
<gene>
    <name evidence="4" type="ORF">LTR36_005718</name>
</gene>
<dbReference type="InterPro" id="IPR002347">
    <property type="entry name" value="SDR_fam"/>
</dbReference>
<accession>A0AAV9JDF0</accession>
<dbReference type="GO" id="GO:0016491">
    <property type="term" value="F:oxidoreductase activity"/>
    <property type="evidence" value="ECO:0007669"/>
    <property type="project" value="UniProtKB-KW"/>
</dbReference>
<protein>
    <recommendedName>
        <fullName evidence="6">NAD(P)-binding protein</fullName>
    </recommendedName>
</protein>
<dbReference type="EMBL" id="JAVFHQ010000034">
    <property type="protein sequence ID" value="KAK4543169.1"/>
    <property type="molecule type" value="Genomic_DNA"/>
</dbReference>
<organism evidence="4 5">
    <name type="scientific">Oleoguttula mirabilis</name>
    <dbReference type="NCBI Taxonomy" id="1507867"/>
    <lineage>
        <taxon>Eukaryota</taxon>
        <taxon>Fungi</taxon>
        <taxon>Dikarya</taxon>
        <taxon>Ascomycota</taxon>
        <taxon>Pezizomycotina</taxon>
        <taxon>Dothideomycetes</taxon>
        <taxon>Dothideomycetidae</taxon>
        <taxon>Mycosphaerellales</taxon>
        <taxon>Teratosphaeriaceae</taxon>
        <taxon>Oleoguttula</taxon>
    </lineage>
</organism>
<keyword evidence="5" id="KW-1185">Reference proteome</keyword>
<feature type="region of interest" description="Disordered" evidence="3">
    <location>
        <begin position="1"/>
        <end position="27"/>
    </location>
</feature>
<evidence type="ECO:0008006" key="6">
    <source>
        <dbReference type="Google" id="ProtNLM"/>
    </source>
</evidence>
<sequence length="287" mass="30306">MQTPEGFANITSEWHNDTNAAISPSRPELSSKSKTIVITGAGTGIGAETARSFAASGAAAIALLGRREEPLLETAAALGKEFPGTKVTAYGGTDVSDAGSLERVAKQIGVWDVLVLNAGYLSTPTKITEVDADDWWKGFEINLKGVFLAVRAFLPTHNPSGPATIIGTSTAAFTLPSDFLRTYSSYAVSKTAMSKLLEIVQAEHPELTVLSFHPGVLETDMYAKSQMSGLPMDKISLPADFAVWLASPEATFLKGKYVSANWDVDGLKAKAANIAQSADLLVNVVGL</sequence>
<dbReference type="Pfam" id="PF00106">
    <property type="entry name" value="adh_short"/>
    <property type="match status" value="1"/>
</dbReference>
<proteinExistence type="inferred from homology"/>